<reference evidence="2 3" key="1">
    <citation type="submission" date="2014-06" db="EMBL/GenBank/DDBJ databases">
        <title>Helicobacter pullorum isolates in fresh chicken meat - phenotypic and genotypic features.</title>
        <authorList>
            <person name="Borges V."/>
            <person name="Santos A."/>
            <person name="Correia C.B."/>
            <person name="Saraiva M."/>
            <person name="Menard A."/>
            <person name="Vieira L."/>
            <person name="Sampaio D.A."/>
            <person name="Gomes J.P."/>
            <person name="Oleastro M."/>
        </authorList>
    </citation>
    <scope>NUCLEOTIDE SEQUENCE [LARGE SCALE GENOMIC DNA]</scope>
    <source>
        <strain evidence="2 3">229334/12</strain>
    </source>
</reference>
<dbReference type="EMBL" id="JNOC01000050">
    <property type="protein sequence ID" value="KPH55255.1"/>
    <property type="molecule type" value="Genomic_DNA"/>
</dbReference>
<evidence type="ECO:0000313" key="2">
    <source>
        <dbReference type="EMBL" id="KPH55255.1"/>
    </source>
</evidence>
<dbReference type="InterPro" id="IPR013216">
    <property type="entry name" value="Methyltransf_11"/>
</dbReference>
<name>A0A0N1EBB0_9HELI</name>
<dbReference type="Pfam" id="PF08241">
    <property type="entry name" value="Methyltransf_11"/>
    <property type="match status" value="1"/>
</dbReference>
<dbReference type="SUPFAM" id="SSF158997">
    <property type="entry name" value="Trm112p-like"/>
    <property type="match status" value="1"/>
</dbReference>
<dbReference type="Gene3D" id="3.40.50.150">
    <property type="entry name" value="Vaccinia Virus protein VP39"/>
    <property type="match status" value="1"/>
</dbReference>
<dbReference type="InterPro" id="IPR005651">
    <property type="entry name" value="Trm112-like"/>
</dbReference>
<comment type="caution">
    <text evidence="2">The sequence shown here is derived from an EMBL/GenBank/DDBJ whole genome shotgun (WGS) entry which is preliminary data.</text>
</comment>
<dbReference type="PATRIC" id="fig|35818.11.peg.1872"/>
<proteinExistence type="predicted"/>
<dbReference type="CDD" id="cd02440">
    <property type="entry name" value="AdoMet_MTases"/>
    <property type="match status" value="1"/>
</dbReference>
<dbReference type="RefSeq" id="WP_081003220.1">
    <property type="nucleotide sequence ID" value="NZ_JNOC01000050.1"/>
</dbReference>
<keyword evidence="2" id="KW-0489">Methyltransferase</keyword>
<gene>
    <name evidence="2" type="ORF">HPU229334_09470</name>
</gene>
<evidence type="ECO:0000313" key="3">
    <source>
        <dbReference type="Proteomes" id="UP000037997"/>
    </source>
</evidence>
<sequence length="333" mass="38855">MYKGHLEFLVCPKCKGKLILESLEENKEFVKEGSLECKKCKKSYKITRGIVRFVSQSNYADSFGFEWNMHKKTQYDSKSGVESSKKRFFEESRWHLATDNENYVILEAVCGSGRFTPYALEVCGEGGIVISFDYSNAVDASALSNPPSKNLLLIQANIFELPLKEKIIDKCFCFGVLQHTPSTKKAIESLVATLKQGGEFVCDHYPFNKNTWFNTKYYVRPIAKRLPHSVLYNFGKKYINFMWPIFKFNRRIFSEKRANRFNWRLLIPDYSSQGLDEEKLKEWAYLDFFDMLSPWYDRPIRMQTLHHYLQEAGLSEVQTNPGYNGWEGRGIKK</sequence>
<dbReference type="Gene3D" id="2.20.25.10">
    <property type="match status" value="1"/>
</dbReference>
<protein>
    <submittedName>
        <fullName evidence="2">2-polyprenyl-3-methyl-5-hydroxy-6-metoxy-1, 4-benzoquinol methylase</fullName>
    </submittedName>
</protein>
<dbReference type="GO" id="GO:0008757">
    <property type="term" value="F:S-adenosylmethionine-dependent methyltransferase activity"/>
    <property type="evidence" value="ECO:0007669"/>
    <property type="project" value="InterPro"/>
</dbReference>
<dbReference type="InterPro" id="IPR029063">
    <property type="entry name" value="SAM-dependent_MTases_sf"/>
</dbReference>
<evidence type="ECO:0000259" key="1">
    <source>
        <dbReference type="Pfam" id="PF08241"/>
    </source>
</evidence>
<dbReference type="Pfam" id="PF03966">
    <property type="entry name" value="Trm112p"/>
    <property type="match status" value="1"/>
</dbReference>
<feature type="domain" description="Methyltransferase type 11" evidence="1">
    <location>
        <begin position="106"/>
        <end position="202"/>
    </location>
</feature>
<keyword evidence="2" id="KW-0808">Transferase</keyword>
<dbReference type="SUPFAM" id="SSF53335">
    <property type="entry name" value="S-adenosyl-L-methionine-dependent methyltransferases"/>
    <property type="match status" value="1"/>
</dbReference>
<organism evidence="2 3">
    <name type="scientific">Helicobacter pullorum</name>
    <dbReference type="NCBI Taxonomy" id="35818"/>
    <lineage>
        <taxon>Bacteria</taxon>
        <taxon>Pseudomonadati</taxon>
        <taxon>Campylobacterota</taxon>
        <taxon>Epsilonproteobacteria</taxon>
        <taxon>Campylobacterales</taxon>
        <taxon>Helicobacteraceae</taxon>
        <taxon>Helicobacter</taxon>
    </lineage>
</organism>
<dbReference type="Proteomes" id="UP000037997">
    <property type="component" value="Unassembled WGS sequence"/>
</dbReference>
<dbReference type="AlphaFoldDB" id="A0A0N1EBB0"/>
<accession>A0A0N1EBB0</accession>
<dbReference type="GO" id="GO:0032259">
    <property type="term" value="P:methylation"/>
    <property type="evidence" value="ECO:0007669"/>
    <property type="project" value="UniProtKB-KW"/>
</dbReference>